<feature type="domain" description="Glycosyltransferase 2-like" evidence="3">
    <location>
        <begin position="6"/>
        <end position="176"/>
    </location>
</feature>
<protein>
    <submittedName>
        <fullName evidence="4">Putative glycosyltransferase EpsJ</fullName>
        <ecNumber evidence="4">2.4.-.-</ecNumber>
    </submittedName>
</protein>
<dbReference type="RefSeq" id="WP_125456299.1">
    <property type="nucleotide sequence ID" value="NZ_RJOG01000009.1"/>
</dbReference>
<dbReference type="Proteomes" id="UP000273244">
    <property type="component" value="Unassembled WGS sequence"/>
</dbReference>
<dbReference type="Gene3D" id="3.90.550.10">
    <property type="entry name" value="Spore Coat Polysaccharide Biosynthesis Protein SpsA, Chain A"/>
    <property type="match status" value="1"/>
</dbReference>
<evidence type="ECO:0000256" key="1">
    <source>
        <dbReference type="ARBA" id="ARBA00022676"/>
    </source>
</evidence>
<comment type="caution">
    <text evidence="4">The sequence shown here is derived from an EMBL/GenBank/DDBJ whole genome shotgun (WGS) entry which is preliminary data.</text>
</comment>
<organism evidence="4 5">
    <name type="scientific">Streptococcus mitis</name>
    <dbReference type="NCBI Taxonomy" id="28037"/>
    <lineage>
        <taxon>Bacteria</taxon>
        <taxon>Bacillati</taxon>
        <taxon>Bacillota</taxon>
        <taxon>Bacilli</taxon>
        <taxon>Lactobacillales</taxon>
        <taxon>Streptococcaceae</taxon>
        <taxon>Streptococcus</taxon>
        <taxon>Streptococcus mitis group</taxon>
    </lineage>
</organism>
<dbReference type="InterPro" id="IPR029044">
    <property type="entry name" value="Nucleotide-diphossugar_trans"/>
</dbReference>
<gene>
    <name evidence="4" type="primary">epsJ_2</name>
    <name evidence="4" type="ORF">D8837_04095</name>
</gene>
<dbReference type="GO" id="GO:0016757">
    <property type="term" value="F:glycosyltransferase activity"/>
    <property type="evidence" value="ECO:0007669"/>
    <property type="project" value="UniProtKB-KW"/>
</dbReference>
<dbReference type="AlphaFoldDB" id="A0A428EAF2"/>
<dbReference type="Pfam" id="PF00535">
    <property type="entry name" value="Glycos_transf_2"/>
    <property type="match status" value="1"/>
</dbReference>
<dbReference type="PANTHER" id="PTHR22916">
    <property type="entry name" value="GLYCOSYLTRANSFERASE"/>
    <property type="match status" value="1"/>
</dbReference>
<name>A0A428EAF2_STRMT</name>
<proteinExistence type="predicted"/>
<keyword evidence="2 4" id="KW-0808">Transferase</keyword>
<evidence type="ECO:0000313" key="5">
    <source>
        <dbReference type="Proteomes" id="UP000273244"/>
    </source>
</evidence>
<dbReference type="PANTHER" id="PTHR22916:SF51">
    <property type="entry name" value="GLYCOSYLTRANSFERASE EPSH-RELATED"/>
    <property type="match status" value="1"/>
</dbReference>
<evidence type="ECO:0000313" key="4">
    <source>
        <dbReference type="EMBL" id="RSJ06995.1"/>
    </source>
</evidence>
<dbReference type="EMBL" id="RJOG01000009">
    <property type="protein sequence ID" value="RSJ06995.1"/>
    <property type="molecule type" value="Genomic_DNA"/>
</dbReference>
<evidence type="ECO:0000259" key="3">
    <source>
        <dbReference type="Pfam" id="PF00535"/>
    </source>
</evidence>
<dbReference type="EC" id="2.4.-.-" evidence="4"/>
<dbReference type="InterPro" id="IPR001173">
    <property type="entry name" value="Glyco_trans_2-like"/>
</dbReference>
<reference evidence="4 5" key="1">
    <citation type="submission" date="2018-11" db="EMBL/GenBank/DDBJ databases">
        <title>Species Designations Belie Phenotypic and Genotypic Heterogeneity in Oral Streptococci.</title>
        <authorList>
            <person name="Velsko I."/>
        </authorList>
    </citation>
    <scope>NUCLEOTIDE SEQUENCE [LARGE SCALE GENOMIC DNA]</scope>
    <source>
        <strain evidence="4 5">BCC07</strain>
    </source>
</reference>
<keyword evidence="1 4" id="KW-0328">Glycosyltransferase</keyword>
<sequence length="300" mass="35069">MSELISVVVPIYNTEKYLVECVESIRKQTYSNIEIILVDDGSTDSSIEICDEFAEKDSRVRVFHKKNEGVAIARNFGIQQSNGQYVIIVDSDDIAVDRMIEVLYTKIKENDADIAVGNYYIYDESDGNFYFYVTDQDYCVEELSSQELIDRQSGAWQWNSTAFMLTTFKLYKKVLFNDVSFTHGRRFDDEASTHRLFLKSKKTVFINDNIYLYRRRSGSIMRSKFDLSWARDIVEVFSKKISDCVLAGLDVSVLRIRFVNLLKDYKQTLEDHQLTDTEEYKDICFRLKVFFEAEQRNSKS</sequence>
<evidence type="ECO:0000256" key="2">
    <source>
        <dbReference type="ARBA" id="ARBA00022679"/>
    </source>
</evidence>
<accession>A0A428EAF2</accession>
<dbReference type="CDD" id="cd00761">
    <property type="entry name" value="Glyco_tranf_GTA_type"/>
    <property type="match status" value="1"/>
</dbReference>
<dbReference type="SUPFAM" id="SSF53448">
    <property type="entry name" value="Nucleotide-diphospho-sugar transferases"/>
    <property type="match status" value="1"/>
</dbReference>